<gene>
    <name evidence="2" type="ORF">HYH03_000726</name>
</gene>
<feature type="region of interest" description="Disordered" evidence="1">
    <location>
        <begin position="42"/>
        <end position="135"/>
    </location>
</feature>
<evidence type="ECO:0000256" key="1">
    <source>
        <dbReference type="SAM" id="MobiDB-lite"/>
    </source>
</evidence>
<protein>
    <submittedName>
        <fullName evidence="2">Uncharacterized protein</fullName>
    </submittedName>
</protein>
<organism evidence="2 3">
    <name type="scientific">Edaphochlamys debaryana</name>
    <dbReference type="NCBI Taxonomy" id="47281"/>
    <lineage>
        <taxon>Eukaryota</taxon>
        <taxon>Viridiplantae</taxon>
        <taxon>Chlorophyta</taxon>
        <taxon>core chlorophytes</taxon>
        <taxon>Chlorophyceae</taxon>
        <taxon>CS clade</taxon>
        <taxon>Chlamydomonadales</taxon>
        <taxon>Chlamydomonadales incertae sedis</taxon>
        <taxon>Edaphochlamys</taxon>
    </lineage>
</organism>
<proteinExistence type="predicted"/>
<name>A0A836C6T6_9CHLO</name>
<evidence type="ECO:0000313" key="2">
    <source>
        <dbReference type="EMBL" id="KAG2502240.1"/>
    </source>
</evidence>
<dbReference type="AlphaFoldDB" id="A0A836C6T6"/>
<reference evidence="2" key="1">
    <citation type="journal article" date="2020" name="bioRxiv">
        <title>Comparative genomics of Chlamydomonas.</title>
        <authorList>
            <person name="Craig R.J."/>
            <person name="Hasan A.R."/>
            <person name="Ness R.W."/>
            <person name="Keightley P.D."/>
        </authorList>
    </citation>
    <scope>NUCLEOTIDE SEQUENCE</scope>
    <source>
        <strain evidence="2">CCAP 11/70</strain>
    </source>
</reference>
<accession>A0A836C6T6</accession>
<keyword evidence="3" id="KW-1185">Reference proteome</keyword>
<feature type="compositionally biased region" description="Basic and acidic residues" evidence="1">
    <location>
        <begin position="111"/>
        <end position="130"/>
    </location>
</feature>
<sequence>MPGNSGRTRATNIAKKAFTSSFGSGGAAAAGYNSQAHMFRSSGGAGVMGSYAPPAAAGTEFVGSLHGNEAPPPGLSSRAPGGAGVLGSYGLPPSDDARALADDSPSAPATKTDDTGSELRKDTARSEGRHTTGAADFQQAAVAAFDATTNIPFSKL</sequence>
<evidence type="ECO:0000313" key="3">
    <source>
        <dbReference type="Proteomes" id="UP000612055"/>
    </source>
</evidence>
<dbReference type="EMBL" id="JAEHOE010000001">
    <property type="protein sequence ID" value="KAG2502240.1"/>
    <property type="molecule type" value="Genomic_DNA"/>
</dbReference>
<dbReference type="Proteomes" id="UP000612055">
    <property type="component" value="Unassembled WGS sequence"/>
</dbReference>
<comment type="caution">
    <text evidence="2">The sequence shown here is derived from an EMBL/GenBank/DDBJ whole genome shotgun (WGS) entry which is preliminary data.</text>
</comment>